<dbReference type="EMBL" id="PZQS01000005">
    <property type="protein sequence ID" value="PVD30469.1"/>
    <property type="molecule type" value="Genomic_DNA"/>
</dbReference>
<comment type="caution">
    <text evidence="1">The sequence shown here is derived from an EMBL/GenBank/DDBJ whole genome shotgun (WGS) entry which is preliminary data.</text>
</comment>
<evidence type="ECO:0000313" key="2">
    <source>
        <dbReference type="Proteomes" id="UP000245119"/>
    </source>
</evidence>
<dbReference type="AlphaFoldDB" id="A0A2T7PAM9"/>
<protein>
    <submittedName>
        <fullName evidence="1">Uncharacterized protein</fullName>
    </submittedName>
</protein>
<name>A0A2T7PAM9_POMCA</name>
<keyword evidence="2" id="KW-1185">Reference proteome</keyword>
<reference evidence="1 2" key="1">
    <citation type="submission" date="2018-04" db="EMBL/GenBank/DDBJ databases">
        <title>The genome of golden apple snail Pomacea canaliculata provides insight into stress tolerance and invasive adaptation.</title>
        <authorList>
            <person name="Liu C."/>
            <person name="Liu B."/>
            <person name="Ren Y."/>
            <person name="Zhang Y."/>
            <person name="Wang H."/>
            <person name="Li S."/>
            <person name="Jiang F."/>
            <person name="Yin L."/>
            <person name="Zhang G."/>
            <person name="Qian W."/>
            <person name="Fan W."/>
        </authorList>
    </citation>
    <scope>NUCLEOTIDE SEQUENCE [LARGE SCALE GENOMIC DNA]</scope>
    <source>
        <strain evidence="1">SZHN2017</strain>
        <tissue evidence="1">Muscle</tissue>
    </source>
</reference>
<evidence type="ECO:0000313" key="1">
    <source>
        <dbReference type="EMBL" id="PVD30469.1"/>
    </source>
</evidence>
<gene>
    <name evidence="1" type="ORF">C0Q70_09735</name>
</gene>
<accession>A0A2T7PAM9</accession>
<dbReference type="Proteomes" id="UP000245119">
    <property type="component" value="Linkage Group LG5"/>
</dbReference>
<organism evidence="1 2">
    <name type="scientific">Pomacea canaliculata</name>
    <name type="common">Golden apple snail</name>
    <dbReference type="NCBI Taxonomy" id="400727"/>
    <lineage>
        <taxon>Eukaryota</taxon>
        <taxon>Metazoa</taxon>
        <taxon>Spiralia</taxon>
        <taxon>Lophotrochozoa</taxon>
        <taxon>Mollusca</taxon>
        <taxon>Gastropoda</taxon>
        <taxon>Caenogastropoda</taxon>
        <taxon>Architaenioglossa</taxon>
        <taxon>Ampullarioidea</taxon>
        <taxon>Ampullariidae</taxon>
        <taxon>Pomacea</taxon>
    </lineage>
</organism>
<proteinExistence type="predicted"/>
<sequence>MFVCVCARLGKGYGVRFDISSVGHNLLTHKSSGWVAWAMCRADGCQANGLEACDVPRRESQLRPRRVKPASMAFIGCDGEVYRMHKAQLEGDIELFSRRQHGKDEKERKKCLRRGVLGVGGTLVEKCIGDGLALISNQGNERCGCIACSTPVTIRAAPELSSSSLAMTSRFSTNRNRC</sequence>